<dbReference type="InterPro" id="IPR002821">
    <property type="entry name" value="Hydantoinase_A"/>
</dbReference>
<accession>A0A427XL53</accession>
<sequence>MTVVTDANRDKVKICIDRGGTFCDVIARSRDKGDYLVKLLSVDPQKEGVRRVLEWFTGREIPRDEPLDTSEIEYLRMGTTVATNALLERKGERCAFVTTKGFKDVLDIGTQSRPHLFDLAIKKPDVLYSSVVEVSERVAPEWEDFGEKGMPEEYASTGRVVGGVNGAPMRVLEELDEAAAKVSLQSLYDNGYRSIAIALVHSYLYPVHELRVAELAKVIGFEQISVSSSLQAMINIVSRGGSSTADAYLTPEIKRYLHGFSQGFAGGLDTHSDCRVSFMQSDGALCDHRKFTGLKAILSGPAGGVVGFAKTSFDPLDGSPVVGFDMGGTSTDVSRFGGSYEHVFETTTAGVTIQTPQLDINTVAAGGGSILTYRNGLLAVGPESAGAHPGPACYRKGGPLTVTDANLFLGRIHIDSFPKIFGPTEDMPLDYEIVRTRFEALTKEVNADGSNLTPAEVAVGFLNVANSAMARPIRALTEQRGFRTSAHILASFGGAGGQHATALAQVMGMHTVIVHKYSSLLSAFGMALADVAVDHSEPFNQEYQIGANDALETRFKALEECGHTELLAQGIPEDAIVFERFLNLRYRGSDTRLMIRQPKSGDYASEFITQHLREFAFNLDAPIDIENVRVRAVGAGEQDAIESPFVKERASLTKVPVGKDAHFANNEVFFEETGKFVTSPLYRLDTLVPGTTIQGPAILLDKTQTILLHPQNIAEILSNSVFIDVGLGAHKELDPTVVDPIQLSIFSHRFMGIAEQMGRALQRTAISVMIKERLDFSCAIFGPDAQLVANAPNVPVHLGSMQYAVEFQAKHRKGQLRPGDILISNLPAAGGTHRPDITVIQPVFEKGSDSEIVFWVAARGHHGDIGGLEGQSMHPESVESWQEGAGFLSEFLVRDGEFNMEGITSIFNAAGEFPNCQASRMLEVNISDLRAQCSACAVGWSQIQELFVEYGKPVVQQYMGAIRTNAELAVRAFFRERTTTPLIAEDYMDDGSIIRLRIDVKEDGTASFDFTGTTLESYSNLNTPAAVSRSAIMYCLRTLIGTDMPMNAGVLAPVTVTIPENTLLNPSSHAAVSSGNTETSQRVVDVIFKAFKACAAGQGGMNMSGFDYGKYYYGETICGGAGAGDHWNGQSAVHVNMTNTRIGDVEIVEKRFPVIINEWSIRRGSGGNGKFIGGDGVVREYKARVPMRASLNGERRVTQPYGMAGGSPGERGANYWQRTSINGQTSRRVKLKPASAFDMAAGDSVVINTPGGGGYLPPTEGEAHGAATVQPNGTSYPRANGSVAQWQSLQETTG</sequence>
<organism evidence="7 8">
    <name type="scientific">Apiotrichum porosum</name>
    <dbReference type="NCBI Taxonomy" id="105984"/>
    <lineage>
        <taxon>Eukaryota</taxon>
        <taxon>Fungi</taxon>
        <taxon>Dikarya</taxon>
        <taxon>Basidiomycota</taxon>
        <taxon>Agaricomycotina</taxon>
        <taxon>Tremellomycetes</taxon>
        <taxon>Trichosporonales</taxon>
        <taxon>Trichosporonaceae</taxon>
        <taxon>Apiotrichum</taxon>
    </lineage>
</organism>
<dbReference type="InterPro" id="IPR045079">
    <property type="entry name" value="Oxoprolinase-like"/>
</dbReference>
<dbReference type="GO" id="GO:0005829">
    <property type="term" value="C:cytosol"/>
    <property type="evidence" value="ECO:0007669"/>
    <property type="project" value="TreeGrafter"/>
</dbReference>
<evidence type="ECO:0000256" key="1">
    <source>
        <dbReference type="ARBA" id="ARBA00010403"/>
    </source>
</evidence>
<dbReference type="Proteomes" id="UP000279236">
    <property type="component" value="Unassembled WGS sequence"/>
</dbReference>
<dbReference type="GO" id="GO:0017168">
    <property type="term" value="F:5-oxoprolinase (ATP-hydrolyzing) activity"/>
    <property type="evidence" value="ECO:0007669"/>
    <property type="project" value="TreeGrafter"/>
</dbReference>
<dbReference type="InterPro" id="IPR003692">
    <property type="entry name" value="Hydantoinase_B"/>
</dbReference>
<feature type="region of interest" description="Disordered" evidence="2">
    <location>
        <begin position="1254"/>
        <end position="1294"/>
    </location>
</feature>
<comment type="caution">
    <text evidence="7">The sequence shown here is derived from an EMBL/GenBank/DDBJ whole genome shotgun (WGS) entry which is preliminary data.</text>
</comment>
<gene>
    <name evidence="7" type="ORF">EHS24_001585</name>
</gene>
<dbReference type="RefSeq" id="XP_028474680.1">
    <property type="nucleotide sequence ID" value="XM_028617373.1"/>
</dbReference>
<dbReference type="Pfam" id="PF19278">
    <property type="entry name" value="Hydant_A_C"/>
    <property type="match status" value="1"/>
</dbReference>
<dbReference type="STRING" id="105984.A0A427XL53"/>
<dbReference type="InterPro" id="IPR049517">
    <property type="entry name" value="ACX-like_C"/>
</dbReference>
<evidence type="ECO:0000256" key="2">
    <source>
        <dbReference type="SAM" id="MobiDB-lite"/>
    </source>
</evidence>
<dbReference type="Pfam" id="PF05378">
    <property type="entry name" value="Hydant_A_N"/>
    <property type="match status" value="1"/>
</dbReference>
<keyword evidence="8" id="KW-1185">Reference proteome</keyword>
<comment type="similarity">
    <text evidence="1">Belongs to the oxoprolinase family.</text>
</comment>
<dbReference type="PANTHER" id="PTHR11365:SF26">
    <property type="entry name" value="5-OXOPROLINASE"/>
    <property type="match status" value="1"/>
</dbReference>
<reference evidence="7 8" key="1">
    <citation type="submission" date="2018-11" db="EMBL/GenBank/DDBJ databases">
        <title>Genome sequence of Apiotrichum porosum DSM 27194.</title>
        <authorList>
            <person name="Aliyu H."/>
            <person name="Gorte O."/>
            <person name="Ochsenreither K."/>
        </authorList>
    </citation>
    <scope>NUCLEOTIDE SEQUENCE [LARGE SCALE GENOMIC DNA]</scope>
    <source>
        <strain evidence="7 8">DSM 27194</strain>
    </source>
</reference>
<evidence type="ECO:0008006" key="9">
    <source>
        <dbReference type="Google" id="ProtNLM"/>
    </source>
</evidence>
<proteinExistence type="inferred from homology"/>
<evidence type="ECO:0000259" key="3">
    <source>
        <dbReference type="Pfam" id="PF01968"/>
    </source>
</evidence>
<dbReference type="Pfam" id="PF02538">
    <property type="entry name" value="Hydantoinase_B"/>
    <property type="match status" value="1"/>
</dbReference>
<evidence type="ECO:0000259" key="5">
    <source>
        <dbReference type="Pfam" id="PF05378"/>
    </source>
</evidence>
<dbReference type="OrthoDB" id="3643at2759"/>
<feature type="compositionally biased region" description="Polar residues" evidence="2">
    <location>
        <begin position="1269"/>
        <end position="1294"/>
    </location>
</feature>
<feature type="domain" description="Hydantoinase A/oxoprolinase" evidence="3">
    <location>
        <begin position="239"/>
        <end position="534"/>
    </location>
</feature>
<dbReference type="Pfam" id="PF01968">
    <property type="entry name" value="Hydantoinase_A"/>
    <property type="match status" value="1"/>
</dbReference>
<evidence type="ECO:0000259" key="6">
    <source>
        <dbReference type="Pfam" id="PF19278"/>
    </source>
</evidence>
<feature type="domain" description="Hydantoinase B/oxoprolinase" evidence="4">
    <location>
        <begin position="739"/>
        <end position="1255"/>
    </location>
</feature>
<dbReference type="PANTHER" id="PTHR11365">
    <property type="entry name" value="5-OXOPROLINASE RELATED"/>
    <property type="match status" value="1"/>
</dbReference>
<dbReference type="EMBL" id="RSCE01000010">
    <property type="protein sequence ID" value="RSH79533.1"/>
    <property type="molecule type" value="Genomic_DNA"/>
</dbReference>
<feature type="domain" description="Acetophenone carboxylase-like C-terminal" evidence="6">
    <location>
        <begin position="642"/>
        <end position="711"/>
    </location>
</feature>
<dbReference type="GO" id="GO:0006749">
    <property type="term" value="P:glutathione metabolic process"/>
    <property type="evidence" value="ECO:0007669"/>
    <property type="project" value="TreeGrafter"/>
</dbReference>
<feature type="domain" description="Hydantoinase/oxoprolinase N-terminal" evidence="5">
    <location>
        <begin position="13"/>
        <end position="218"/>
    </location>
</feature>
<protein>
    <recommendedName>
        <fullName evidence="9">5-oxoprolinase</fullName>
    </recommendedName>
</protein>
<dbReference type="GeneID" id="39586128"/>
<evidence type="ECO:0000259" key="4">
    <source>
        <dbReference type="Pfam" id="PF02538"/>
    </source>
</evidence>
<evidence type="ECO:0000313" key="7">
    <source>
        <dbReference type="EMBL" id="RSH79533.1"/>
    </source>
</evidence>
<name>A0A427XL53_9TREE</name>
<dbReference type="InterPro" id="IPR008040">
    <property type="entry name" value="Hydant_A_N"/>
</dbReference>
<evidence type="ECO:0000313" key="8">
    <source>
        <dbReference type="Proteomes" id="UP000279236"/>
    </source>
</evidence>